<feature type="chain" id="PRO_5004114830" description="Lipoprotein" evidence="1">
    <location>
        <begin position="18"/>
        <end position="47"/>
    </location>
</feature>
<sequence length="47" mass="5281">MKIKTCFILVLCGFLFVACGSNKKLKPPKKSPCACYDVKMDMENTHV</sequence>
<dbReference type="PATRIC" id="fig|1235804.3.peg.2422"/>
<evidence type="ECO:0000313" key="2">
    <source>
        <dbReference type="EMBL" id="EMZ37202.1"/>
    </source>
</evidence>
<evidence type="ECO:0008006" key="4">
    <source>
        <dbReference type="Google" id="ProtNLM"/>
    </source>
</evidence>
<reference evidence="2 3" key="1">
    <citation type="submission" date="2013-02" db="EMBL/GenBank/DDBJ databases">
        <title>The Genome Sequence of Helicobacter bilis WiWa.</title>
        <authorList>
            <consortium name="The Broad Institute Genome Sequencing Platform"/>
            <person name="Ward D."/>
            <person name="Overstreet A.-M.C."/>
            <person name="Ramer-Tait A.E."/>
            <person name="Phillips G.J."/>
            <person name="Wannemuehler M.J."/>
            <person name="Walker B."/>
            <person name="Young S.K."/>
            <person name="Zeng Q."/>
            <person name="Gargeya S."/>
            <person name="Fitzgerald M."/>
            <person name="Haas B."/>
            <person name="Abouelleil A."/>
            <person name="Alvarado L."/>
            <person name="Arachchi H.M."/>
            <person name="Berlin A.M."/>
            <person name="Chapman S.B."/>
            <person name="Dewar J."/>
            <person name="Goldberg J."/>
            <person name="Griggs A."/>
            <person name="Gujja S."/>
            <person name="Hansen M."/>
            <person name="Howarth C."/>
            <person name="Imamovic A."/>
            <person name="Larimer J."/>
            <person name="McCowan C."/>
            <person name="Murphy C."/>
            <person name="Neiman D."/>
            <person name="Pearson M."/>
            <person name="Priest M."/>
            <person name="Roberts A."/>
            <person name="Saif S."/>
            <person name="Shea T."/>
            <person name="Sisk P."/>
            <person name="Sykes S."/>
            <person name="Wortman J."/>
            <person name="Nusbaum C."/>
            <person name="Birren B."/>
        </authorList>
    </citation>
    <scope>NUCLEOTIDE SEQUENCE [LARGE SCALE GENOMIC DNA]</scope>
    <source>
        <strain evidence="2 3">WiWa</strain>
    </source>
</reference>
<dbReference type="HOGENOM" id="CLU_3168805_0_0_7"/>
<dbReference type="PROSITE" id="PS51257">
    <property type="entry name" value="PROKAR_LIPOPROTEIN"/>
    <property type="match status" value="1"/>
</dbReference>
<evidence type="ECO:0000313" key="3">
    <source>
        <dbReference type="Proteomes" id="UP000012527"/>
    </source>
</evidence>
<keyword evidence="1" id="KW-0732">Signal</keyword>
<accession>N2B690</accession>
<dbReference type="Proteomes" id="UP000012527">
    <property type="component" value="Unassembled WGS sequence"/>
</dbReference>
<evidence type="ECO:0000256" key="1">
    <source>
        <dbReference type="SAM" id="SignalP"/>
    </source>
</evidence>
<comment type="caution">
    <text evidence="2">The sequence shown here is derived from an EMBL/GenBank/DDBJ whole genome shotgun (WGS) entry which is preliminary data.</text>
</comment>
<dbReference type="EMBL" id="AQFW01000020">
    <property type="protein sequence ID" value="EMZ37202.1"/>
    <property type="molecule type" value="Genomic_DNA"/>
</dbReference>
<feature type="signal peptide" evidence="1">
    <location>
        <begin position="1"/>
        <end position="17"/>
    </location>
</feature>
<dbReference type="GeneID" id="60657960"/>
<dbReference type="RefSeq" id="WP_004089464.1">
    <property type="nucleotide sequence ID" value="NZ_KB822521.1"/>
</dbReference>
<dbReference type="AlphaFoldDB" id="N2B690"/>
<name>N2B690_9HELI</name>
<gene>
    <name evidence="2" type="ORF">C826_02199</name>
</gene>
<organism evidence="2 3">
    <name type="scientific">Helicobacter bilis WiWa</name>
    <dbReference type="NCBI Taxonomy" id="1235804"/>
    <lineage>
        <taxon>Bacteria</taxon>
        <taxon>Pseudomonadati</taxon>
        <taxon>Campylobacterota</taxon>
        <taxon>Epsilonproteobacteria</taxon>
        <taxon>Campylobacterales</taxon>
        <taxon>Helicobacteraceae</taxon>
        <taxon>Helicobacter</taxon>
    </lineage>
</organism>
<proteinExistence type="predicted"/>
<protein>
    <recommendedName>
        <fullName evidence="4">Lipoprotein</fullName>
    </recommendedName>
</protein>